<organism evidence="1 2">
    <name type="scientific">Streptomyces sparsogenes DSM 40356</name>
    <dbReference type="NCBI Taxonomy" id="1331668"/>
    <lineage>
        <taxon>Bacteria</taxon>
        <taxon>Bacillati</taxon>
        <taxon>Actinomycetota</taxon>
        <taxon>Actinomycetes</taxon>
        <taxon>Kitasatosporales</taxon>
        <taxon>Streptomycetaceae</taxon>
        <taxon>Streptomyces</taxon>
    </lineage>
</organism>
<dbReference type="STRING" id="67365.GCA_001704635_01682"/>
<evidence type="ECO:0000313" key="2">
    <source>
        <dbReference type="Proteomes" id="UP000186168"/>
    </source>
</evidence>
<dbReference type="GeneID" id="96746626"/>
<dbReference type="AlphaFoldDB" id="A0A1R1S805"/>
<accession>A0A1R1S805</accession>
<dbReference type="RefSeq" id="WP_065966543.1">
    <property type="nucleotide sequence ID" value="NZ_ASQP01000469.1"/>
</dbReference>
<sequence length="82" mass="9339">MSPALALALHAAAFLATGWAAARIIRRHHRRQAADRITRARARARLPEEMFLLGRDQLGPDDDWAHQLLRDIRHLPTTKGDR</sequence>
<comment type="caution">
    <text evidence="1">The sequence shown here is derived from an EMBL/GenBank/DDBJ whole genome shotgun (WGS) entry which is preliminary data.</text>
</comment>
<protein>
    <submittedName>
        <fullName evidence="1">Uncharacterized protein</fullName>
    </submittedName>
</protein>
<reference evidence="1 2" key="1">
    <citation type="submission" date="2013-05" db="EMBL/GenBank/DDBJ databases">
        <title>Genome sequence of Streptomyces sparsogenes DSM 40356.</title>
        <authorList>
            <person name="Coyne S."/>
            <person name="Seebeck F.P."/>
        </authorList>
    </citation>
    <scope>NUCLEOTIDE SEQUENCE [LARGE SCALE GENOMIC DNA]</scope>
    <source>
        <strain evidence="1 2">DSM 40356</strain>
    </source>
</reference>
<keyword evidence="2" id="KW-1185">Reference proteome</keyword>
<gene>
    <name evidence="1" type="ORF">SPAR_36766</name>
</gene>
<dbReference type="EMBL" id="ASQP01000469">
    <property type="protein sequence ID" value="OMI34455.1"/>
    <property type="molecule type" value="Genomic_DNA"/>
</dbReference>
<proteinExistence type="predicted"/>
<name>A0A1R1S805_9ACTN</name>
<evidence type="ECO:0000313" key="1">
    <source>
        <dbReference type="EMBL" id="OMI34455.1"/>
    </source>
</evidence>
<dbReference type="Proteomes" id="UP000186168">
    <property type="component" value="Unassembled WGS sequence"/>
</dbReference>